<sequence>MEGYSVSHVFRGLMCFVNGPSAQIYNTTTRQLVVLPKIEESKIIPEDHKKKNIMYHIGHDSIHDQYKVICTVSRPDEVGKFITFLSEHWVLLLGGDESSRWRKISSPCLPHFPLTQGLTINGHMYYLAWVRLLYPVLVIFDISSEEISMLQEPEDGSVWSHYYTDVIEYGGRVALLHHSDLGDKGEMELWVLENEEKNEWSKETLVLHSSQMDMVKMHIVNDMSLKVRGTTRNGEVILVPQNTYRTQTGNIIAEPHNTIVFYVFLYNIQENHLRKVEIKESSNPYLTKLWDVIGLDDIENLMYL</sequence>
<name>A0A565CFE6_9BRAS</name>
<dbReference type="PANTHER" id="PTHR31111:SF17">
    <property type="entry name" value="F-BOX DOMAIN-CONTAINING PROTEIN"/>
    <property type="match status" value="1"/>
</dbReference>
<feature type="domain" description="F-box associated beta-propeller type 3" evidence="1">
    <location>
        <begin position="5"/>
        <end position="282"/>
    </location>
</feature>
<comment type="caution">
    <text evidence="2">The sequence shown here is derived from an EMBL/GenBank/DDBJ whole genome shotgun (WGS) entry which is preliminary data.</text>
</comment>
<dbReference type="NCBIfam" id="TIGR01640">
    <property type="entry name" value="F_box_assoc_1"/>
    <property type="match status" value="1"/>
</dbReference>
<evidence type="ECO:0000313" key="2">
    <source>
        <dbReference type="EMBL" id="VVB12335.1"/>
    </source>
</evidence>
<dbReference type="Proteomes" id="UP000489600">
    <property type="component" value="Unassembled WGS sequence"/>
</dbReference>
<evidence type="ECO:0000259" key="1">
    <source>
        <dbReference type="Pfam" id="PF08268"/>
    </source>
</evidence>
<dbReference type="AlphaFoldDB" id="A0A565CFE6"/>
<dbReference type="PANTHER" id="PTHR31111">
    <property type="entry name" value="BNAA05G37150D PROTEIN-RELATED"/>
    <property type="match status" value="1"/>
</dbReference>
<dbReference type="InterPro" id="IPR013187">
    <property type="entry name" value="F-box-assoc_dom_typ3"/>
</dbReference>
<dbReference type="OrthoDB" id="687122at2759"/>
<dbReference type="EMBL" id="CABITT030000007">
    <property type="protein sequence ID" value="VVB12335.1"/>
    <property type="molecule type" value="Genomic_DNA"/>
</dbReference>
<evidence type="ECO:0000313" key="3">
    <source>
        <dbReference type="Proteomes" id="UP000489600"/>
    </source>
</evidence>
<dbReference type="InterPro" id="IPR017451">
    <property type="entry name" value="F-box-assoc_interact_dom"/>
</dbReference>
<reference evidence="2" key="1">
    <citation type="submission" date="2019-07" db="EMBL/GenBank/DDBJ databases">
        <authorList>
            <person name="Dittberner H."/>
        </authorList>
    </citation>
    <scope>NUCLEOTIDE SEQUENCE [LARGE SCALE GENOMIC DNA]</scope>
</reference>
<keyword evidence="3" id="KW-1185">Reference proteome</keyword>
<dbReference type="Pfam" id="PF08268">
    <property type="entry name" value="FBA_3"/>
    <property type="match status" value="1"/>
</dbReference>
<protein>
    <recommendedName>
        <fullName evidence="1">F-box associated beta-propeller type 3 domain-containing protein</fullName>
    </recommendedName>
</protein>
<accession>A0A565CFE6</accession>
<proteinExistence type="predicted"/>
<gene>
    <name evidence="2" type="ORF">ANE_LOCUS22779</name>
</gene>
<organism evidence="2 3">
    <name type="scientific">Arabis nemorensis</name>
    <dbReference type="NCBI Taxonomy" id="586526"/>
    <lineage>
        <taxon>Eukaryota</taxon>
        <taxon>Viridiplantae</taxon>
        <taxon>Streptophyta</taxon>
        <taxon>Embryophyta</taxon>
        <taxon>Tracheophyta</taxon>
        <taxon>Spermatophyta</taxon>
        <taxon>Magnoliopsida</taxon>
        <taxon>eudicotyledons</taxon>
        <taxon>Gunneridae</taxon>
        <taxon>Pentapetalae</taxon>
        <taxon>rosids</taxon>
        <taxon>malvids</taxon>
        <taxon>Brassicales</taxon>
        <taxon>Brassicaceae</taxon>
        <taxon>Arabideae</taxon>
        <taxon>Arabis</taxon>
    </lineage>
</organism>